<dbReference type="AlphaFoldDB" id="A0AA36A0K9"/>
<feature type="transmembrane region" description="Helical" evidence="2">
    <location>
        <begin position="119"/>
        <end position="138"/>
    </location>
</feature>
<evidence type="ECO:0000256" key="2">
    <source>
        <dbReference type="SAM" id="Phobius"/>
    </source>
</evidence>
<reference evidence="3" key="1">
    <citation type="submission" date="2023-04" db="EMBL/GenBank/DDBJ databases">
        <authorList>
            <person name="Vijverberg K."/>
            <person name="Xiong W."/>
            <person name="Schranz E."/>
        </authorList>
    </citation>
    <scope>NUCLEOTIDE SEQUENCE</scope>
</reference>
<keyword evidence="2" id="KW-1133">Transmembrane helix</keyword>
<protein>
    <submittedName>
        <fullName evidence="3">Uncharacterized protein</fullName>
    </submittedName>
</protein>
<evidence type="ECO:0000256" key="1">
    <source>
        <dbReference type="SAM" id="MobiDB-lite"/>
    </source>
</evidence>
<keyword evidence="2" id="KW-0472">Membrane</keyword>
<keyword evidence="2" id="KW-0812">Transmembrane</keyword>
<feature type="region of interest" description="Disordered" evidence="1">
    <location>
        <begin position="1"/>
        <end position="22"/>
    </location>
</feature>
<evidence type="ECO:0000313" key="3">
    <source>
        <dbReference type="EMBL" id="CAI9302258.1"/>
    </source>
</evidence>
<sequence>MKPKVNVKKFDGGNSRFSKSKENIQKQKGLIESYDMTQDSGINRENELRTKIRFDRCKIKGDEVVVINSCSRKDNVTVKKLDEDEDSDFEDDKPVCKSREEATERLISWNRREKAATKMLMSCIITMSLVVTTTRNFFLGCHRLPITFPQPPSFNG</sequence>
<organism evidence="3 4">
    <name type="scientific">Lactuca saligna</name>
    <name type="common">Willowleaf lettuce</name>
    <dbReference type="NCBI Taxonomy" id="75948"/>
    <lineage>
        <taxon>Eukaryota</taxon>
        <taxon>Viridiplantae</taxon>
        <taxon>Streptophyta</taxon>
        <taxon>Embryophyta</taxon>
        <taxon>Tracheophyta</taxon>
        <taxon>Spermatophyta</taxon>
        <taxon>Magnoliopsida</taxon>
        <taxon>eudicotyledons</taxon>
        <taxon>Gunneridae</taxon>
        <taxon>Pentapetalae</taxon>
        <taxon>asterids</taxon>
        <taxon>campanulids</taxon>
        <taxon>Asterales</taxon>
        <taxon>Asteraceae</taxon>
        <taxon>Cichorioideae</taxon>
        <taxon>Cichorieae</taxon>
        <taxon>Lactucinae</taxon>
        <taxon>Lactuca</taxon>
    </lineage>
</organism>
<dbReference type="Proteomes" id="UP001177003">
    <property type="component" value="Chromosome 9"/>
</dbReference>
<proteinExistence type="predicted"/>
<dbReference type="EMBL" id="OX465085">
    <property type="protein sequence ID" value="CAI9302258.1"/>
    <property type="molecule type" value="Genomic_DNA"/>
</dbReference>
<accession>A0AA36A0K9</accession>
<name>A0AA36A0K9_LACSI</name>
<evidence type="ECO:0000313" key="4">
    <source>
        <dbReference type="Proteomes" id="UP001177003"/>
    </source>
</evidence>
<gene>
    <name evidence="3" type="ORF">LSALG_LOCUS40753</name>
</gene>
<keyword evidence="4" id="KW-1185">Reference proteome</keyword>